<protein>
    <submittedName>
        <fullName evidence="4">Diaminopimelate decarboxylase</fullName>
    </submittedName>
</protein>
<dbReference type="EMBL" id="MDKC01000034">
    <property type="protein sequence ID" value="ODG90601.1"/>
    <property type="molecule type" value="Genomic_DNA"/>
</dbReference>
<comment type="cofactor">
    <cofactor evidence="1">
        <name>pyridoxal 5'-phosphate</name>
        <dbReference type="ChEBI" id="CHEBI:597326"/>
    </cofactor>
</comment>
<dbReference type="InterPro" id="IPR029066">
    <property type="entry name" value="PLP-binding_barrel"/>
</dbReference>
<dbReference type="Pfam" id="PF02784">
    <property type="entry name" value="Orn_Arg_deC_N"/>
    <property type="match status" value="1"/>
</dbReference>
<accession>A0ABX2ZLL0</accession>
<dbReference type="RefSeq" id="WP_069034959.1">
    <property type="nucleotide sequence ID" value="NZ_MDKC01000034.1"/>
</dbReference>
<dbReference type="Gene3D" id="2.40.37.10">
    <property type="entry name" value="Lyase, Ornithine Decarboxylase, Chain A, domain 1"/>
    <property type="match status" value="1"/>
</dbReference>
<dbReference type="InterPro" id="IPR000183">
    <property type="entry name" value="Orn/DAP/Arg_de-COase"/>
</dbReference>
<dbReference type="CDD" id="cd06843">
    <property type="entry name" value="PLPDE_III_PvsE_like"/>
    <property type="match status" value="1"/>
</dbReference>
<dbReference type="PRINTS" id="PR01179">
    <property type="entry name" value="ODADCRBXLASE"/>
</dbReference>
<feature type="domain" description="Orn/DAP/Arg decarboxylase 2 N-terminal" evidence="3">
    <location>
        <begin position="26"/>
        <end position="271"/>
    </location>
</feature>
<evidence type="ECO:0000259" key="3">
    <source>
        <dbReference type="Pfam" id="PF02784"/>
    </source>
</evidence>
<dbReference type="PANTHER" id="PTHR43727:SF2">
    <property type="entry name" value="GROUP IV DECARBOXYLASE"/>
    <property type="match status" value="1"/>
</dbReference>
<dbReference type="PRINTS" id="PR01182">
    <property type="entry name" value="ORNDCRBXLASE"/>
</dbReference>
<organism evidence="4 5">
    <name type="scientific">Gottfriedia luciferensis</name>
    <dbReference type="NCBI Taxonomy" id="178774"/>
    <lineage>
        <taxon>Bacteria</taxon>
        <taxon>Bacillati</taxon>
        <taxon>Bacillota</taxon>
        <taxon>Bacilli</taxon>
        <taxon>Bacillales</taxon>
        <taxon>Bacillaceae</taxon>
        <taxon>Gottfriedia</taxon>
    </lineage>
</organism>
<dbReference type="SUPFAM" id="SSF51419">
    <property type="entry name" value="PLP-binding barrel"/>
    <property type="match status" value="1"/>
</dbReference>
<evidence type="ECO:0000256" key="2">
    <source>
        <dbReference type="ARBA" id="ARBA00022898"/>
    </source>
</evidence>
<sequence>MIAKIVQTQSQEQDRPFCAYLYDLTKLRNHVNSLMTTLPSSCRLFYAIKANSDVMILKALAPIVNGFEVASLGEIEKVRNIDRTIPILFGGPGKTHHEIEMAIEYGVTLLHVESLHEIKLVNYIAMQKKVSVSILLRVNLRHSVPSAKLKMAGVPTQFGIDETEIDMAISLIEGLPNLELQGFHFHAMSNNTDSKSHASFVDHCYELTKNWSSKWELDIKYVNVGGGIGINYLQLDKQFDWEDFTEQLEKVLEKHNDKSWNTLFECGRYITSSCGYYAAEVLDIKQNHGEYFCILRGGSHHLRLPAAWKQSHPFTVIPVEKWPYSFERPEVIDEKITVAGELCTPNDVLAREVIISKLRVGDILLFSYAGAYGWAISHHNFLSHPHPERIYLDRDSLIKQYGFVNEGMSFEAKT</sequence>
<dbReference type="Gene3D" id="3.20.20.10">
    <property type="entry name" value="Alanine racemase"/>
    <property type="match status" value="1"/>
</dbReference>
<name>A0ABX2ZLL0_9BACI</name>
<reference evidence="4 5" key="1">
    <citation type="submission" date="2016-07" db="EMBL/GenBank/DDBJ databases">
        <authorList>
            <person name="Townsley L."/>
            <person name="Shank E.A."/>
        </authorList>
    </citation>
    <scope>NUCLEOTIDE SEQUENCE [LARGE SCALE GENOMIC DNA]</scope>
    <source>
        <strain evidence="4 5">CH01</strain>
    </source>
</reference>
<evidence type="ECO:0000313" key="4">
    <source>
        <dbReference type="EMBL" id="ODG90601.1"/>
    </source>
</evidence>
<gene>
    <name evidence="4" type="ORF">BED47_12070</name>
</gene>
<keyword evidence="5" id="KW-1185">Reference proteome</keyword>
<dbReference type="SUPFAM" id="SSF50621">
    <property type="entry name" value="Alanine racemase C-terminal domain-like"/>
    <property type="match status" value="1"/>
</dbReference>
<dbReference type="InterPro" id="IPR009006">
    <property type="entry name" value="Ala_racemase/Decarboxylase_C"/>
</dbReference>
<dbReference type="InterPro" id="IPR002433">
    <property type="entry name" value="Orn_de-COase"/>
</dbReference>
<proteinExistence type="predicted"/>
<evidence type="ECO:0000256" key="1">
    <source>
        <dbReference type="ARBA" id="ARBA00001933"/>
    </source>
</evidence>
<comment type="caution">
    <text evidence="4">The sequence shown here is derived from an EMBL/GenBank/DDBJ whole genome shotgun (WGS) entry which is preliminary data.</text>
</comment>
<dbReference type="Proteomes" id="UP000094580">
    <property type="component" value="Unassembled WGS sequence"/>
</dbReference>
<keyword evidence="2" id="KW-0663">Pyridoxal phosphate</keyword>
<evidence type="ECO:0000313" key="5">
    <source>
        <dbReference type="Proteomes" id="UP000094580"/>
    </source>
</evidence>
<dbReference type="InterPro" id="IPR022644">
    <property type="entry name" value="De-COase2_N"/>
</dbReference>
<dbReference type="PANTHER" id="PTHR43727">
    <property type="entry name" value="DIAMINOPIMELATE DECARBOXYLASE"/>
    <property type="match status" value="1"/>
</dbReference>